<evidence type="ECO:0000256" key="3">
    <source>
        <dbReference type="PROSITE-ProRule" id="PRU00284"/>
    </source>
</evidence>
<dbReference type="GO" id="GO:0004888">
    <property type="term" value="F:transmembrane signaling receptor activity"/>
    <property type="evidence" value="ECO:0007669"/>
    <property type="project" value="InterPro"/>
</dbReference>
<dbReference type="InterPro" id="IPR003660">
    <property type="entry name" value="HAMP_dom"/>
</dbReference>
<feature type="coiled-coil region" evidence="4">
    <location>
        <begin position="348"/>
        <end position="392"/>
    </location>
</feature>
<dbReference type="SMART" id="SM00304">
    <property type="entry name" value="HAMP"/>
    <property type="match status" value="2"/>
</dbReference>
<comment type="similarity">
    <text evidence="2">Belongs to the methyl-accepting chemotaxis (MCP) protein family.</text>
</comment>
<dbReference type="CDD" id="cd11386">
    <property type="entry name" value="MCP_signal"/>
    <property type="match status" value="1"/>
</dbReference>
<dbReference type="Gene3D" id="3.30.450.20">
    <property type="entry name" value="PAS domain"/>
    <property type="match status" value="1"/>
</dbReference>
<keyword evidence="6" id="KW-0812">Transmembrane</keyword>
<evidence type="ECO:0000256" key="5">
    <source>
        <dbReference type="SAM" id="MobiDB-lite"/>
    </source>
</evidence>
<organism evidence="9 10">
    <name type="scientific">Haloplanus rallus</name>
    <dbReference type="NCBI Taxonomy" id="1816183"/>
    <lineage>
        <taxon>Archaea</taxon>
        <taxon>Methanobacteriati</taxon>
        <taxon>Methanobacteriota</taxon>
        <taxon>Stenosarchaea group</taxon>
        <taxon>Halobacteria</taxon>
        <taxon>Halobacteriales</taxon>
        <taxon>Haloferacaceae</taxon>
        <taxon>Haloplanus</taxon>
    </lineage>
</organism>
<dbReference type="GO" id="GO:0007165">
    <property type="term" value="P:signal transduction"/>
    <property type="evidence" value="ECO:0007669"/>
    <property type="project" value="UniProtKB-KW"/>
</dbReference>
<reference evidence="9 10" key="1">
    <citation type="submission" date="2018-12" db="EMBL/GenBank/DDBJ databases">
        <title>Complete genome sequence of Haloplanus rallus MBLA0036.</title>
        <authorList>
            <person name="Nam Y.-d."/>
            <person name="Kang J."/>
            <person name="Chung W.-H."/>
            <person name="Park Y.S."/>
        </authorList>
    </citation>
    <scope>NUCLEOTIDE SEQUENCE [LARGE SCALE GENOMIC DNA]</scope>
    <source>
        <strain evidence="9 10">MBLA0036</strain>
    </source>
</reference>
<feature type="domain" description="Methyl-accepting transducer" evidence="7">
    <location>
        <begin position="456"/>
        <end position="695"/>
    </location>
</feature>
<dbReference type="KEGG" id="hra:EI982_11415"/>
<evidence type="ECO:0000256" key="1">
    <source>
        <dbReference type="ARBA" id="ARBA00023224"/>
    </source>
</evidence>
<dbReference type="InterPro" id="IPR004089">
    <property type="entry name" value="MCPsignal_dom"/>
</dbReference>
<evidence type="ECO:0000256" key="4">
    <source>
        <dbReference type="SAM" id="Coils"/>
    </source>
</evidence>
<evidence type="ECO:0000259" key="8">
    <source>
        <dbReference type="PROSITE" id="PS50885"/>
    </source>
</evidence>
<dbReference type="PRINTS" id="PR00260">
    <property type="entry name" value="CHEMTRNSDUCR"/>
</dbReference>
<protein>
    <submittedName>
        <fullName evidence="9">Methyl-accepting chemotaxis protein</fullName>
    </submittedName>
</protein>
<feature type="domain" description="HAMP" evidence="8">
    <location>
        <begin position="304"/>
        <end position="356"/>
    </location>
</feature>
<evidence type="ECO:0000256" key="6">
    <source>
        <dbReference type="SAM" id="Phobius"/>
    </source>
</evidence>
<accession>A0A6B9F7C6</accession>
<keyword evidence="10" id="KW-1185">Reference proteome</keyword>
<evidence type="ECO:0000256" key="2">
    <source>
        <dbReference type="ARBA" id="ARBA00029447"/>
    </source>
</evidence>
<dbReference type="Pfam" id="PF00672">
    <property type="entry name" value="HAMP"/>
    <property type="match status" value="2"/>
</dbReference>
<evidence type="ECO:0000313" key="10">
    <source>
        <dbReference type="Proteomes" id="UP000428325"/>
    </source>
</evidence>
<keyword evidence="1 3" id="KW-0807">Transducer</keyword>
<dbReference type="Gene3D" id="6.10.250.1910">
    <property type="match status" value="1"/>
</dbReference>
<dbReference type="PROSITE" id="PS50111">
    <property type="entry name" value="CHEMOTAXIS_TRANSDUC_2"/>
    <property type="match status" value="1"/>
</dbReference>
<keyword evidence="4" id="KW-0175">Coiled coil</keyword>
<dbReference type="Pfam" id="PF00015">
    <property type="entry name" value="MCPsignal"/>
    <property type="match status" value="1"/>
</dbReference>
<dbReference type="PANTHER" id="PTHR32089:SF112">
    <property type="entry name" value="LYSOZYME-LIKE PROTEIN-RELATED"/>
    <property type="match status" value="1"/>
</dbReference>
<evidence type="ECO:0000313" key="9">
    <source>
        <dbReference type="EMBL" id="QGX95362.1"/>
    </source>
</evidence>
<keyword evidence="6" id="KW-0472">Membrane</keyword>
<dbReference type="RefSeq" id="WP_157689819.1">
    <property type="nucleotide sequence ID" value="NZ_CP034345.1"/>
</dbReference>
<dbReference type="SMART" id="SM00283">
    <property type="entry name" value="MA"/>
    <property type="match status" value="1"/>
</dbReference>
<dbReference type="PROSITE" id="PS50885">
    <property type="entry name" value="HAMP"/>
    <property type="match status" value="2"/>
</dbReference>
<dbReference type="CDD" id="cd06225">
    <property type="entry name" value="HAMP"/>
    <property type="match status" value="2"/>
</dbReference>
<dbReference type="Gene3D" id="1.10.287.950">
    <property type="entry name" value="Methyl-accepting chemotaxis protein"/>
    <property type="match status" value="1"/>
</dbReference>
<dbReference type="CDD" id="cd12912">
    <property type="entry name" value="PDC2_MCP_like"/>
    <property type="match status" value="1"/>
</dbReference>
<dbReference type="Proteomes" id="UP000428325">
    <property type="component" value="Chromosome"/>
</dbReference>
<dbReference type="EMBL" id="CP034345">
    <property type="protein sequence ID" value="QGX95362.1"/>
    <property type="molecule type" value="Genomic_DNA"/>
</dbReference>
<feature type="transmembrane region" description="Helical" evidence="6">
    <location>
        <begin position="280"/>
        <end position="302"/>
    </location>
</feature>
<gene>
    <name evidence="9" type="ORF">EI982_11415</name>
</gene>
<dbReference type="OrthoDB" id="8523at2157"/>
<feature type="coiled-coil region" evidence="4">
    <location>
        <begin position="600"/>
        <end position="627"/>
    </location>
</feature>
<dbReference type="AlphaFoldDB" id="A0A6B9F7C6"/>
<dbReference type="SUPFAM" id="SSF58104">
    <property type="entry name" value="Methyl-accepting chemotaxis protein (MCP) signaling domain"/>
    <property type="match status" value="1"/>
</dbReference>
<dbReference type="GeneID" id="43370158"/>
<name>A0A6B9F7C6_9EURY</name>
<feature type="region of interest" description="Disordered" evidence="5">
    <location>
        <begin position="743"/>
        <end position="775"/>
    </location>
</feature>
<evidence type="ECO:0000259" key="7">
    <source>
        <dbReference type="PROSITE" id="PS50111"/>
    </source>
</evidence>
<dbReference type="GO" id="GO:0016020">
    <property type="term" value="C:membrane"/>
    <property type="evidence" value="ECO:0007669"/>
    <property type="project" value="InterPro"/>
</dbReference>
<dbReference type="GO" id="GO:0006935">
    <property type="term" value="P:chemotaxis"/>
    <property type="evidence" value="ECO:0007669"/>
    <property type="project" value="InterPro"/>
</dbReference>
<dbReference type="PANTHER" id="PTHR32089">
    <property type="entry name" value="METHYL-ACCEPTING CHEMOTAXIS PROTEIN MCPB"/>
    <property type="match status" value="1"/>
</dbReference>
<feature type="domain" description="HAMP" evidence="8">
    <location>
        <begin position="384"/>
        <end position="437"/>
    </location>
</feature>
<dbReference type="InterPro" id="IPR004090">
    <property type="entry name" value="Chemotax_Me-accpt_rcpt"/>
</dbReference>
<keyword evidence="6" id="KW-1133">Transmembrane helix</keyword>
<sequence length="775" mass="81334">MGIPLLNRIRERYGLKLVAALVAALLLTVAVGGVVSADASAQLRDDVQQHMTERTEQRSAQLDTWLTGLTTQARVASDHPALRSDDRAAVESRLDELASEDRAPPGVVAVHYVDATSGTIVTSSDDDLVGVDARAQGAPFAQEGVAFEGADDVLVTDPFRPDVVDFTTVAVATPVDGRSDRLLVYMVNFERQVGGFATADDGTETVVVGEDGTIIAHPDTALIGSDVGETSTFVPDGAFAGATFAETDGQAVAAAPMETTDWSVVVSQPADAAFAVQRGVVSGILGLILVAVISLSLIGVTVGSRTSLSLRRLADKAEAMATGDLDVDLTTGRTDEIGQLYWSFDQMRDSLRERIAEVEEALDEAEAARAEAEAARAEATRTSERLERTAETYGEVMQDVADGDLTRRIDVNDSNEAMATIGVAFNDMVSSIESTIHEVKTFGTEVANAAEAVDSNAAEVKAASEEVNESVAEIADGARTQTESLQDMTGEVNDLSASAEEIAATVDTVADTSEHAAEAGADGRAAAEAAVEELDGIEETTEATQTEVEALNEEMAEIGEIVDVISDIAEQTNLLALNASIEAAHANGEAGDADGFAVVADEVKNLAEETKESASEIEARIESVRERTEDVVSGTQETGQRVAEGVETVEGAIDALEQIADYVEEIDTSIQGIADATDGQADSTERVVESLDEVAAISKQTAEEATGVTDTASRQERTLTEVDDAADELTRRAARLREQLADFEVDDAGADPEPSAAGGRSNALGDGGYEEGGRR</sequence>
<proteinExistence type="inferred from homology"/>
<dbReference type="SUPFAM" id="SSF158472">
    <property type="entry name" value="HAMP domain-like"/>
    <property type="match status" value="1"/>
</dbReference>
<dbReference type="CDD" id="cd18773">
    <property type="entry name" value="PDC1_HK_sensor"/>
    <property type="match status" value="1"/>
</dbReference>